<evidence type="ECO:0000256" key="1">
    <source>
        <dbReference type="HAMAP-Rule" id="MF_02216"/>
    </source>
</evidence>
<dbReference type="AlphaFoldDB" id="A0A918WA88"/>
<sequence length="96" mass="10646">MIDLAQLDDLARRLSGLVPAGLRGDSAQELRSELQQNFRAVLQSGLGKLDLVTREEFEVQRAVLLRTRQKLDELQRTVAELEARAGAPDSPNAPPR</sequence>
<proteinExistence type="inferred from homology"/>
<protein>
    <recommendedName>
        <fullName evidence="1">Ubiquinone biosynthesis accessory factor UbiK</fullName>
    </recommendedName>
</protein>
<comment type="caution">
    <text evidence="2">The sequence shown here is derived from an EMBL/GenBank/DDBJ whole genome shotgun (WGS) entry which is preliminary data.</text>
</comment>
<dbReference type="PANTHER" id="PTHR38040:SF1">
    <property type="entry name" value="UBIQUINONE BIOSYNTHESIS ACCESSORY FACTOR UBIK"/>
    <property type="match status" value="1"/>
</dbReference>
<organism evidence="2 3">
    <name type="scientific">Cognatilysobacter bugurensis</name>
    <dbReference type="NCBI Taxonomy" id="543356"/>
    <lineage>
        <taxon>Bacteria</taxon>
        <taxon>Pseudomonadati</taxon>
        <taxon>Pseudomonadota</taxon>
        <taxon>Gammaproteobacteria</taxon>
        <taxon>Lysobacterales</taxon>
        <taxon>Lysobacteraceae</taxon>
        <taxon>Cognatilysobacter</taxon>
    </lineage>
</organism>
<accession>A0A918WA88</accession>
<evidence type="ECO:0000313" key="2">
    <source>
        <dbReference type="EMBL" id="GHA88362.1"/>
    </source>
</evidence>
<dbReference type="EMBL" id="BMYD01000005">
    <property type="protein sequence ID" value="GHA88362.1"/>
    <property type="molecule type" value="Genomic_DNA"/>
</dbReference>
<keyword evidence="1" id="KW-0831">Ubiquinone biosynthesis</keyword>
<name>A0A918WA88_9GAMM</name>
<dbReference type="RefSeq" id="WP_189457714.1">
    <property type="nucleotide sequence ID" value="NZ_BMYD01000005.1"/>
</dbReference>
<comment type="similarity">
    <text evidence="1">Belongs to the UbiK family.</text>
</comment>
<gene>
    <name evidence="1" type="primary">ubiK</name>
    <name evidence="2" type="ORF">GCM10007067_28000</name>
</gene>
<comment type="pathway">
    <text evidence="1">Cofactor biosynthesis; ubiquinone biosynthesis.</text>
</comment>
<comment type="subcellular location">
    <subcellularLocation>
        <location evidence="1">Cytoplasm</location>
    </subcellularLocation>
</comment>
<dbReference type="PANTHER" id="PTHR38040">
    <property type="entry name" value="UBIQUINONE BIOSYNTHESIS ACCESSORY FACTOR UBIK"/>
    <property type="match status" value="1"/>
</dbReference>
<dbReference type="GO" id="GO:0005829">
    <property type="term" value="C:cytosol"/>
    <property type="evidence" value="ECO:0007669"/>
    <property type="project" value="TreeGrafter"/>
</dbReference>
<dbReference type="HAMAP" id="MF_02216">
    <property type="entry name" value="UbiK"/>
    <property type="match status" value="1"/>
</dbReference>
<dbReference type="Pfam" id="PF04380">
    <property type="entry name" value="BMFP"/>
    <property type="match status" value="1"/>
</dbReference>
<reference evidence="2" key="1">
    <citation type="journal article" date="2014" name="Int. J. Syst. Evol. Microbiol.">
        <title>Complete genome sequence of Corynebacterium casei LMG S-19264T (=DSM 44701T), isolated from a smear-ripened cheese.</title>
        <authorList>
            <consortium name="US DOE Joint Genome Institute (JGI-PGF)"/>
            <person name="Walter F."/>
            <person name="Albersmeier A."/>
            <person name="Kalinowski J."/>
            <person name="Ruckert C."/>
        </authorList>
    </citation>
    <scope>NUCLEOTIDE SEQUENCE</scope>
    <source>
        <strain evidence="2">KCTC 23077</strain>
    </source>
</reference>
<dbReference type="Proteomes" id="UP000646426">
    <property type="component" value="Unassembled WGS sequence"/>
</dbReference>
<comment type="function">
    <text evidence="1">Required for efficient ubiquinone (coenzyme Q) biosynthesis. UbiK is probably an accessory factor of Ubi enzymes and facilitates ubiquinone biosynthesis by acting as an assembly factor, a targeting factor, or both.</text>
</comment>
<reference evidence="2" key="2">
    <citation type="submission" date="2020-09" db="EMBL/GenBank/DDBJ databases">
        <authorList>
            <person name="Sun Q."/>
            <person name="Kim S."/>
        </authorList>
    </citation>
    <scope>NUCLEOTIDE SEQUENCE</scope>
    <source>
        <strain evidence="2">KCTC 23077</strain>
    </source>
</reference>
<keyword evidence="1" id="KW-0963">Cytoplasm</keyword>
<keyword evidence="3" id="KW-1185">Reference proteome</keyword>
<evidence type="ECO:0000313" key="3">
    <source>
        <dbReference type="Proteomes" id="UP000646426"/>
    </source>
</evidence>
<dbReference type="GO" id="GO:0006744">
    <property type="term" value="P:ubiquinone biosynthetic process"/>
    <property type="evidence" value="ECO:0007669"/>
    <property type="project" value="UniProtKB-UniRule"/>
</dbReference>
<dbReference type="NCBIfam" id="NF047835">
    <property type="entry name" value="UbiqAccUbiK"/>
    <property type="match status" value="1"/>
</dbReference>
<dbReference type="InterPro" id="IPR007475">
    <property type="entry name" value="UbiK"/>
</dbReference>